<accession>U2KXT6</accession>
<dbReference type="Gene3D" id="1.10.1330.10">
    <property type="entry name" value="Dockerin domain"/>
    <property type="match status" value="1"/>
</dbReference>
<evidence type="ECO:0000259" key="3">
    <source>
        <dbReference type="PROSITE" id="PS51766"/>
    </source>
</evidence>
<dbReference type="SUPFAM" id="SSF55797">
    <property type="entry name" value="PR-1-like"/>
    <property type="match status" value="1"/>
</dbReference>
<feature type="compositionally biased region" description="Low complexity" evidence="1">
    <location>
        <begin position="462"/>
        <end position="523"/>
    </location>
</feature>
<evidence type="ECO:0000256" key="2">
    <source>
        <dbReference type="SAM" id="SignalP"/>
    </source>
</evidence>
<dbReference type="Pfam" id="PF00404">
    <property type="entry name" value="Dockerin_1"/>
    <property type="match status" value="1"/>
</dbReference>
<dbReference type="GO" id="GO:0004553">
    <property type="term" value="F:hydrolase activity, hydrolyzing O-glycosyl compounds"/>
    <property type="evidence" value="ECO:0007669"/>
    <property type="project" value="InterPro"/>
</dbReference>
<organism evidence="4 5">
    <name type="scientific">Ruminococcus callidus ATCC 27760</name>
    <dbReference type="NCBI Taxonomy" id="411473"/>
    <lineage>
        <taxon>Bacteria</taxon>
        <taxon>Bacillati</taxon>
        <taxon>Bacillota</taxon>
        <taxon>Clostridia</taxon>
        <taxon>Eubacteriales</taxon>
        <taxon>Oscillospiraceae</taxon>
        <taxon>Ruminococcus</taxon>
    </lineage>
</organism>
<sequence length="747" mass="79920">MAVLLSAVLFCTGLSLGSFASAEELPVLETDVSQGSSGNLLIGIQGTYIDQISEALDLINSYRLEACQNGYPNPDGSGSLTMSDYEPIQWSDGLEYIARIRAAEASQTEDHVRTNGESCFAIQAPAGTSSHGECLAWNREKNMLHGIEQWYGEKESYLIDSSSSAAGHYRSMISPGSRYIGIGAFYTSTATYANTTCAEFSSGKGSDSLSFTYGECIQKLEVPASDVTVMDDSVQSVMSYGDTQTLQLKIRYSNRKGFTLQEPVSWSSSDTDVVSVSGNTATAVGYGTATLTAVVNGLSYTFSVTVDDNVTVTTTEPNELEDTMCLKFADLEMSLEELQANNYRVEMPLYVSQSFSDMNFNVVDNPSLTNVKCDFGDKIITSSASSGYSTSYLLRVYLSHTEQEAGWIGTITYQLPENTKAGDTFSVDFRILKSSYWISTSGESSKMQGESGSITITGAEKTTTTTEETTTTETTMTTTTTSTTTTSATTTTTTTTTTMTTTTTEETTATTAETTTTTATSTTAEPLQKNLTVSLGRVEVGVDEYEQNHIVSVPIYIDRECSALNFGISWDSRLTYLDSSVDYGAYSSAEADGFVWLVNASISNIPAGKIGTLRFRLPDDAEAGDVYVVNLSARAASGADAMWLDNVNGQKGTPLVQGSTITITIAPAPTTTAPDTGSVLYGDVNLDGKVDISDAVLTNKAVSGVVMLNKQQYQNADCDASGEVNADDATLLMKFLVHIVTVLPDAA</sequence>
<dbReference type="GO" id="GO:0000272">
    <property type="term" value="P:polysaccharide catabolic process"/>
    <property type="evidence" value="ECO:0007669"/>
    <property type="project" value="InterPro"/>
</dbReference>
<evidence type="ECO:0000256" key="1">
    <source>
        <dbReference type="SAM" id="MobiDB-lite"/>
    </source>
</evidence>
<feature type="chain" id="PRO_5038595072" evidence="2">
    <location>
        <begin position="21"/>
        <end position="747"/>
    </location>
</feature>
<feature type="domain" description="Dockerin" evidence="3">
    <location>
        <begin position="677"/>
        <end position="745"/>
    </location>
</feature>
<dbReference type="Pfam" id="PF00188">
    <property type="entry name" value="CAP"/>
    <property type="match status" value="1"/>
</dbReference>
<dbReference type="STRING" id="411473.RUMCAL_00548"/>
<dbReference type="SUPFAM" id="SSF63446">
    <property type="entry name" value="Type I dockerin domain"/>
    <property type="match status" value="1"/>
</dbReference>
<protein>
    <submittedName>
        <fullName evidence="4">SCP-like protein</fullName>
    </submittedName>
</protein>
<dbReference type="eggNOG" id="COG2340">
    <property type="taxonomic scope" value="Bacteria"/>
</dbReference>
<dbReference type="InterPro" id="IPR035940">
    <property type="entry name" value="CAP_sf"/>
</dbReference>
<feature type="signal peptide" evidence="2">
    <location>
        <begin position="1"/>
        <end position="20"/>
    </location>
</feature>
<dbReference type="InterPro" id="IPR002105">
    <property type="entry name" value="Dockerin_1_rpt"/>
</dbReference>
<keyword evidence="5" id="KW-1185">Reference proteome</keyword>
<dbReference type="AlphaFoldDB" id="U2KXT6"/>
<evidence type="ECO:0000313" key="4">
    <source>
        <dbReference type="EMBL" id="ERJ97082.1"/>
    </source>
</evidence>
<dbReference type="Gene3D" id="2.60.40.1080">
    <property type="match status" value="1"/>
</dbReference>
<dbReference type="PATRIC" id="fig|411473.3.peg.423"/>
<dbReference type="Gene3D" id="3.40.33.10">
    <property type="entry name" value="CAP"/>
    <property type="match status" value="1"/>
</dbReference>
<dbReference type="InterPro" id="IPR008964">
    <property type="entry name" value="Invasin/intimin_cell_adhesion"/>
</dbReference>
<dbReference type="SUPFAM" id="SSF49373">
    <property type="entry name" value="Invasin/intimin cell-adhesion fragments"/>
    <property type="match status" value="1"/>
</dbReference>
<gene>
    <name evidence="4" type="ORF">RUMCAL_00548</name>
</gene>
<name>U2KXT6_9FIRM</name>
<reference evidence="4 5" key="1">
    <citation type="submission" date="2013-07" db="EMBL/GenBank/DDBJ databases">
        <authorList>
            <person name="Weinstock G."/>
            <person name="Sodergren E."/>
            <person name="Wylie T."/>
            <person name="Fulton L."/>
            <person name="Fulton R."/>
            <person name="Fronick C."/>
            <person name="O'Laughlin M."/>
            <person name="Godfrey J."/>
            <person name="Miner T."/>
            <person name="Herter B."/>
            <person name="Appelbaum E."/>
            <person name="Cordes M."/>
            <person name="Lek S."/>
            <person name="Wollam A."/>
            <person name="Pepin K.H."/>
            <person name="Palsikar V.B."/>
            <person name="Mitreva M."/>
            <person name="Wilson R.K."/>
        </authorList>
    </citation>
    <scope>NUCLEOTIDE SEQUENCE [LARGE SCALE GENOMIC DNA]</scope>
    <source>
        <strain evidence="4 5">ATCC 27760</strain>
    </source>
</reference>
<dbReference type="InterPro" id="IPR014044">
    <property type="entry name" value="CAP_dom"/>
</dbReference>
<keyword evidence="2" id="KW-0732">Signal</keyword>
<dbReference type="HOGENOM" id="CLU_372095_0_0_9"/>
<comment type="caution">
    <text evidence="4">The sequence shown here is derived from an EMBL/GenBank/DDBJ whole genome shotgun (WGS) entry which is preliminary data.</text>
</comment>
<dbReference type="Proteomes" id="UP000016662">
    <property type="component" value="Unassembled WGS sequence"/>
</dbReference>
<evidence type="ECO:0000313" key="5">
    <source>
        <dbReference type="Proteomes" id="UP000016662"/>
    </source>
</evidence>
<feature type="region of interest" description="Disordered" evidence="1">
    <location>
        <begin position="459"/>
        <end position="523"/>
    </location>
</feature>
<proteinExistence type="predicted"/>
<dbReference type="CDD" id="cd14256">
    <property type="entry name" value="Dockerin_I"/>
    <property type="match status" value="1"/>
</dbReference>
<dbReference type="Gene3D" id="2.60.40.680">
    <property type="match status" value="1"/>
</dbReference>
<dbReference type="EMBL" id="AWVF01000057">
    <property type="protein sequence ID" value="ERJ97082.1"/>
    <property type="molecule type" value="Genomic_DNA"/>
</dbReference>
<dbReference type="PROSITE" id="PS51766">
    <property type="entry name" value="DOCKERIN"/>
    <property type="match status" value="1"/>
</dbReference>
<dbReference type="InterPro" id="IPR036439">
    <property type="entry name" value="Dockerin_dom_sf"/>
</dbReference>
<dbReference type="InterPro" id="IPR016134">
    <property type="entry name" value="Dockerin_dom"/>
</dbReference>